<protein>
    <submittedName>
        <fullName evidence="1">Uncharacterized protein</fullName>
    </submittedName>
</protein>
<evidence type="ECO:0000313" key="1">
    <source>
        <dbReference type="EMBL" id="KAI4386488.1"/>
    </source>
</evidence>
<dbReference type="EMBL" id="CM042881">
    <property type="protein sequence ID" value="KAI4386488.1"/>
    <property type="molecule type" value="Genomic_DNA"/>
</dbReference>
<sequence>MSSSAAAVPPRGGWSHAAAVVLSSTQHRRPRVVALSFPHLSSHRAATGVMAVRRSASCSLGDADKRKLGSHLKSLFRKGSLLGRRTFFRSKKVRSIVLLNLVTFIYASEIAVLKEVESSIDPAMFTVVRFVSSAIPLVPFMIKGRHDTVTRNYGLELGLWVSLGYISQALGMLTSDAGRASFLSMFTVILVPILDGMLGAFVPIHIWSGSFLSIIGVGMLESSGSPPCVGDILNFFSAVFFGIHMLRTEHISRRTDRKKFLPLLGYEVLVVAFSSIAWFFLGSSTDVVQDPTTLSWSWAMIFESMLQFPWVAAIYTGVLSTGLCLWVEMAAMRDVSATETAIIYGLEPIWGACFAWFLLEERWGISGWIGAALILVGSMTVQVYGALPPAKSTETMNDGLRIQNEKGSLSSAPASSMFQQAHNGELMIDIPCEGNEIIGEASEWRHQLDAAREALKETEMQKSRCTPLMHE</sequence>
<accession>A0ACB9S5C4</accession>
<gene>
    <name evidence="1" type="ORF">MLD38_004418</name>
</gene>
<name>A0ACB9S5C4_9MYRT</name>
<reference evidence="2" key="1">
    <citation type="journal article" date="2023" name="Front. Plant Sci.">
        <title>Chromosomal-level genome assembly of Melastoma candidum provides insights into trichome evolution.</title>
        <authorList>
            <person name="Zhong Y."/>
            <person name="Wu W."/>
            <person name="Sun C."/>
            <person name="Zou P."/>
            <person name="Liu Y."/>
            <person name="Dai S."/>
            <person name="Zhou R."/>
        </authorList>
    </citation>
    <scope>NUCLEOTIDE SEQUENCE [LARGE SCALE GENOMIC DNA]</scope>
</reference>
<proteinExistence type="predicted"/>
<comment type="caution">
    <text evidence="1">The sequence shown here is derived from an EMBL/GenBank/DDBJ whole genome shotgun (WGS) entry which is preliminary data.</text>
</comment>
<dbReference type="Proteomes" id="UP001057402">
    <property type="component" value="Chromosome 2"/>
</dbReference>
<keyword evidence="2" id="KW-1185">Reference proteome</keyword>
<evidence type="ECO:0000313" key="2">
    <source>
        <dbReference type="Proteomes" id="UP001057402"/>
    </source>
</evidence>
<organism evidence="1 2">
    <name type="scientific">Melastoma candidum</name>
    <dbReference type="NCBI Taxonomy" id="119954"/>
    <lineage>
        <taxon>Eukaryota</taxon>
        <taxon>Viridiplantae</taxon>
        <taxon>Streptophyta</taxon>
        <taxon>Embryophyta</taxon>
        <taxon>Tracheophyta</taxon>
        <taxon>Spermatophyta</taxon>
        <taxon>Magnoliopsida</taxon>
        <taxon>eudicotyledons</taxon>
        <taxon>Gunneridae</taxon>
        <taxon>Pentapetalae</taxon>
        <taxon>rosids</taxon>
        <taxon>malvids</taxon>
        <taxon>Myrtales</taxon>
        <taxon>Melastomataceae</taxon>
        <taxon>Melastomatoideae</taxon>
        <taxon>Melastomateae</taxon>
        <taxon>Melastoma</taxon>
    </lineage>
</organism>